<keyword evidence="3" id="KW-1185">Reference proteome</keyword>
<dbReference type="SUPFAM" id="SSF51735">
    <property type="entry name" value="NAD(P)-binding Rossmann-fold domains"/>
    <property type="match status" value="1"/>
</dbReference>
<evidence type="ECO:0000313" key="3">
    <source>
        <dbReference type="Proteomes" id="UP000256763"/>
    </source>
</evidence>
<dbReference type="PANTHER" id="PTHR48079:SF6">
    <property type="entry name" value="NAD(P)-BINDING DOMAIN-CONTAINING PROTEIN-RELATED"/>
    <property type="match status" value="1"/>
</dbReference>
<evidence type="ECO:0000313" key="2">
    <source>
        <dbReference type="EMBL" id="RFA38377.1"/>
    </source>
</evidence>
<dbReference type="InterPro" id="IPR051783">
    <property type="entry name" value="NAD(P)-dependent_oxidoreduct"/>
</dbReference>
<dbReference type="AlphaFoldDB" id="A0A3E0X1M4"/>
<protein>
    <submittedName>
        <fullName evidence="2">NAD-dependent dehydratase</fullName>
    </submittedName>
</protein>
<dbReference type="OrthoDB" id="9801056at2"/>
<sequence length="350" mass="37616">MNIFITGATGFIGRHVCALLTAQGHEVVALMRRPQELDLLRQRIAALGGDSRRLSCLAGDLGQPGLGIAEVVPALDVVVHLGARFAWKLDVPTARRVNVEGSLSVAELARAQGARLVFASGFMLENREHLEALGINPNVADGVNWPRVYRRVGAYEASKLEAALKTRAFALEKDVDGVEVQPATVAGHSRTGELDRSQPLYQLIDNLASGRLAMVPGTPSHWLPLVAVDVLAKLIAVAATASPVPRQILALDAATPSLADLLTLVADELGRKPPRRHIPLPMLSALLKVPGLPALMNTEPEALHFIQTSRFDTRATERFLTAQGIVMPPIETVVRATAQAYRDKTEVAVP</sequence>
<organism evidence="2 3">
    <name type="scientific">Alkalilimnicola ehrlichii</name>
    <dbReference type="NCBI Taxonomy" id="351052"/>
    <lineage>
        <taxon>Bacteria</taxon>
        <taxon>Pseudomonadati</taxon>
        <taxon>Pseudomonadota</taxon>
        <taxon>Gammaproteobacteria</taxon>
        <taxon>Chromatiales</taxon>
        <taxon>Ectothiorhodospiraceae</taxon>
        <taxon>Alkalilimnicola</taxon>
    </lineage>
</organism>
<gene>
    <name evidence="2" type="ORF">CAL65_06020</name>
</gene>
<dbReference type="InterPro" id="IPR036291">
    <property type="entry name" value="NAD(P)-bd_dom_sf"/>
</dbReference>
<dbReference type="Pfam" id="PF07993">
    <property type="entry name" value="NAD_binding_4"/>
    <property type="match status" value="1"/>
</dbReference>
<accession>A0A3E0X1M4</accession>
<dbReference type="InterPro" id="IPR013120">
    <property type="entry name" value="FAR_NAD-bd"/>
</dbReference>
<proteinExistence type="predicted"/>
<dbReference type="GO" id="GO:0005737">
    <property type="term" value="C:cytoplasm"/>
    <property type="evidence" value="ECO:0007669"/>
    <property type="project" value="TreeGrafter"/>
</dbReference>
<feature type="domain" description="Thioester reductase (TE)" evidence="1">
    <location>
        <begin position="5"/>
        <end position="235"/>
    </location>
</feature>
<dbReference type="RefSeq" id="WP_116301233.1">
    <property type="nucleotide sequence ID" value="NZ_NFZV01000003.1"/>
</dbReference>
<dbReference type="EMBL" id="NFZW01000004">
    <property type="protein sequence ID" value="RFA38377.1"/>
    <property type="molecule type" value="Genomic_DNA"/>
</dbReference>
<reference evidence="3" key="1">
    <citation type="submission" date="2017-05" db="EMBL/GenBank/DDBJ databases">
        <authorList>
            <person name="Sharma S."/>
            <person name="Sidhu C."/>
            <person name="Pinnaka A.K."/>
        </authorList>
    </citation>
    <scope>NUCLEOTIDE SEQUENCE [LARGE SCALE GENOMIC DNA]</scope>
    <source>
        <strain evidence="3">AK93</strain>
    </source>
</reference>
<dbReference type="GO" id="GO:0004029">
    <property type="term" value="F:aldehyde dehydrogenase (NAD+) activity"/>
    <property type="evidence" value="ECO:0007669"/>
    <property type="project" value="TreeGrafter"/>
</dbReference>
<dbReference type="Proteomes" id="UP000256763">
    <property type="component" value="Unassembled WGS sequence"/>
</dbReference>
<dbReference type="PANTHER" id="PTHR48079">
    <property type="entry name" value="PROTEIN YEEZ"/>
    <property type="match status" value="1"/>
</dbReference>
<name>A0A3E0X1M4_9GAMM</name>
<evidence type="ECO:0000259" key="1">
    <source>
        <dbReference type="Pfam" id="PF07993"/>
    </source>
</evidence>
<comment type="caution">
    <text evidence="2">The sequence shown here is derived from an EMBL/GenBank/DDBJ whole genome shotgun (WGS) entry which is preliminary data.</text>
</comment>
<dbReference type="Gene3D" id="3.40.50.720">
    <property type="entry name" value="NAD(P)-binding Rossmann-like Domain"/>
    <property type="match status" value="1"/>
</dbReference>